<dbReference type="Pfam" id="PF00990">
    <property type="entry name" value="GGDEF"/>
    <property type="match status" value="1"/>
</dbReference>
<evidence type="ECO:0000256" key="2">
    <source>
        <dbReference type="ARBA" id="ARBA00012528"/>
    </source>
</evidence>
<feature type="transmembrane region" description="Helical" evidence="4">
    <location>
        <begin position="119"/>
        <end position="141"/>
    </location>
</feature>
<name>A0AAU7STR3_9GAMM</name>
<accession>A0AAU7STR3</accession>
<feature type="transmembrane region" description="Helical" evidence="4">
    <location>
        <begin position="6"/>
        <end position="29"/>
    </location>
</feature>
<feature type="domain" description="GGDEF" evidence="5">
    <location>
        <begin position="252"/>
        <end position="379"/>
    </location>
</feature>
<evidence type="ECO:0000313" key="6">
    <source>
        <dbReference type="EMBL" id="XBU14416.1"/>
    </source>
</evidence>
<feature type="transmembrane region" description="Helical" evidence="4">
    <location>
        <begin position="92"/>
        <end position="113"/>
    </location>
</feature>
<comment type="catalytic activity">
    <reaction evidence="3">
        <text>2 GTP = 3',3'-c-di-GMP + 2 diphosphate</text>
        <dbReference type="Rhea" id="RHEA:24898"/>
        <dbReference type="ChEBI" id="CHEBI:33019"/>
        <dbReference type="ChEBI" id="CHEBI:37565"/>
        <dbReference type="ChEBI" id="CHEBI:58805"/>
        <dbReference type="EC" id="2.7.7.65"/>
    </reaction>
</comment>
<organism evidence="6">
    <name type="scientific">Acinetobacter sp. A1-4-2</name>
    <dbReference type="NCBI Taxonomy" id="3156489"/>
    <lineage>
        <taxon>Bacteria</taxon>
        <taxon>Pseudomonadati</taxon>
        <taxon>Pseudomonadota</taxon>
        <taxon>Gammaproteobacteria</taxon>
        <taxon>Moraxellales</taxon>
        <taxon>Moraxellaceae</taxon>
        <taxon>Acinetobacter</taxon>
    </lineage>
</organism>
<dbReference type="InterPro" id="IPR043128">
    <property type="entry name" value="Rev_trsase/Diguanyl_cyclase"/>
</dbReference>
<dbReference type="PROSITE" id="PS50887">
    <property type="entry name" value="GGDEF"/>
    <property type="match status" value="1"/>
</dbReference>
<evidence type="ECO:0000256" key="4">
    <source>
        <dbReference type="SAM" id="Phobius"/>
    </source>
</evidence>
<feature type="transmembrane region" description="Helical" evidence="4">
    <location>
        <begin position="153"/>
        <end position="176"/>
    </location>
</feature>
<gene>
    <name evidence="6" type="ORF">ABJ384_07895</name>
</gene>
<dbReference type="SMART" id="SM00267">
    <property type="entry name" value="GGDEF"/>
    <property type="match status" value="1"/>
</dbReference>
<dbReference type="AlphaFoldDB" id="A0AAU7STR3"/>
<feature type="transmembrane region" description="Helical" evidence="4">
    <location>
        <begin position="36"/>
        <end position="54"/>
    </location>
</feature>
<dbReference type="GO" id="GO:0052621">
    <property type="term" value="F:diguanylate cyclase activity"/>
    <property type="evidence" value="ECO:0007669"/>
    <property type="project" value="UniProtKB-EC"/>
</dbReference>
<dbReference type="EMBL" id="CP157981">
    <property type="protein sequence ID" value="XBU14416.1"/>
    <property type="molecule type" value="Genomic_DNA"/>
</dbReference>
<protein>
    <recommendedName>
        <fullName evidence="2">diguanylate cyclase</fullName>
        <ecNumber evidence="2">2.7.7.65</ecNumber>
    </recommendedName>
</protein>
<dbReference type="PANTHER" id="PTHR45138:SF9">
    <property type="entry name" value="DIGUANYLATE CYCLASE DGCM-RELATED"/>
    <property type="match status" value="1"/>
</dbReference>
<comment type="cofactor">
    <cofactor evidence="1">
        <name>Mg(2+)</name>
        <dbReference type="ChEBI" id="CHEBI:18420"/>
    </cofactor>
</comment>
<dbReference type="InterPro" id="IPR050469">
    <property type="entry name" value="Diguanylate_Cyclase"/>
</dbReference>
<feature type="transmembrane region" description="Helical" evidence="4">
    <location>
        <begin position="188"/>
        <end position="213"/>
    </location>
</feature>
<dbReference type="Gene3D" id="3.30.70.270">
    <property type="match status" value="1"/>
</dbReference>
<keyword evidence="6" id="KW-0808">Transferase</keyword>
<keyword evidence="4" id="KW-0472">Membrane</keyword>
<dbReference type="InterPro" id="IPR029787">
    <property type="entry name" value="Nucleotide_cyclase"/>
</dbReference>
<dbReference type="EC" id="2.7.7.65" evidence="2"/>
<proteinExistence type="predicted"/>
<dbReference type="FunFam" id="3.30.70.270:FF:000001">
    <property type="entry name" value="Diguanylate cyclase domain protein"/>
    <property type="match status" value="1"/>
</dbReference>
<dbReference type="RefSeq" id="WP_349926580.1">
    <property type="nucleotide sequence ID" value="NZ_CP157981.1"/>
</dbReference>
<reference evidence="6" key="1">
    <citation type="submission" date="2024-06" db="EMBL/GenBank/DDBJ databases">
        <authorList>
            <person name="Song Z."/>
        </authorList>
    </citation>
    <scope>NUCLEOTIDE SEQUENCE</scope>
    <source>
        <strain evidence="6">A1-4-2</strain>
    </source>
</reference>
<evidence type="ECO:0000259" key="5">
    <source>
        <dbReference type="PROSITE" id="PS50887"/>
    </source>
</evidence>
<dbReference type="PANTHER" id="PTHR45138">
    <property type="entry name" value="REGULATORY COMPONENTS OF SENSORY TRANSDUCTION SYSTEM"/>
    <property type="match status" value="1"/>
</dbReference>
<evidence type="ECO:0000256" key="1">
    <source>
        <dbReference type="ARBA" id="ARBA00001946"/>
    </source>
</evidence>
<feature type="transmembrane region" description="Helical" evidence="4">
    <location>
        <begin position="66"/>
        <end position="85"/>
    </location>
</feature>
<dbReference type="InterPro" id="IPR000160">
    <property type="entry name" value="GGDEF_dom"/>
</dbReference>
<dbReference type="CDD" id="cd01949">
    <property type="entry name" value="GGDEF"/>
    <property type="match status" value="1"/>
</dbReference>
<keyword evidence="4" id="KW-1133">Transmembrane helix</keyword>
<keyword evidence="4" id="KW-0812">Transmembrane</keyword>
<keyword evidence="6" id="KW-0548">Nucleotidyltransferase</keyword>
<dbReference type="NCBIfam" id="TIGR00254">
    <property type="entry name" value="GGDEF"/>
    <property type="match status" value="1"/>
</dbReference>
<sequence>MNLPATHYFLLIYPICLILIGTAFIVAYLRFKAPKYLMWMGVGCIQLSVAFATQTLMTNTQLRLTAPWFAILYIGGVWAVVHGMFLKANAKLNIWISSGLIIAGITLLLYFTYIDENLWSRVVIVSVVVLCLEALALPKVYALFKKTYALEKLLCLSYFFVVIYAFIRALIVIVYLQELQHMTVATTTWWMMLISINVFISLWFAIILSAVAVKEMFTSLNEERLRDPLTKLYNRHGFLEKTKDLFEKKQYGEVYLVMCDIDNFKNINDTWGHVVGDKILYAFADICRFNIREGDIVGRFGGEEFIILLQSPNEEASWVLVERLRKKVEDQIFIHDIKITASFGAAKIETESQFMSALEIADKHLYEAKNSGRNRVCFN</sequence>
<evidence type="ECO:0000256" key="3">
    <source>
        <dbReference type="ARBA" id="ARBA00034247"/>
    </source>
</evidence>
<dbReference type="SUPFAM" id="SSF55073">
    <property type="entry name" value="Nucleotide cyclase"/>
    <property type="match status" value="1"/>
</dbReference>